<keyword evidence="3 6" id="KW-0808">Transferase</keyword>
<dbReference type="PROSITE" id="PS51996">
    <property type="entry name" value="TR_MART"/>
    <property type="match status" value="1"/>
</dbReference>
<gene>
    <name evidence="7" type="ORF">CCUR1050_LOCUS21176</name>
</gene>
<proteinExistence type="inferred from homology"/>
<dbReference type="EMBL" id="HBEZ01038473">
    <property type="protein sequence ID" value="CAD8643492.1"/>
    <property type="molecule type" value="Transcribed_RNA"/>
</dbReference>
<organism evidence="7">
    <name type="scientific">Cryptomonas curvata</name>
    <dbReference type="NCBI Taxonomy" id="233186"/>
    <lineage>
        <taxon>Eukaryota</taxon>
        <taxon>Cryptophyceae</taxon>
        <taxon>Cryptomonadales</taxon>
        <taxon>Cryptomonadaceae</taxon>
        <taxon>Cryptomonas</taxon>
    </lineage>
</organism>
<comment type="similarity">
    <text evidence="1 6">Belongs to the Arg-specific ADP-ribosyltransferase family.</text>
</comment>
<dbReference type="Pfam" id="PF01129">
    <property type="entry name" value="ART"/>
    <property type="match status" value="1"/>
</dbReference>
<evidence type="ECO:0000256" key="4">
    <source>
        <dbReference type="ARBA" id="ARBA00022695"/>
    </source>
</evidence>
<dbReference type="GO" id="GO:0106274">
    <property type="term" value="F:NAD+-protein-arginine ADP-ribosyltransferase activity"/>
    <property type="evidence" value="ECO:0007669"/>
    <property type="project" value="UniProtKB-EC"/>
</dbReference>
<keyword evidence="6" id="KW-0520">NAD</keyword>
<evidence type="ECO:0000256" key="6">
    <source>
        <dbReference type="RuleBase" id="RU361228"/>
    </source>
</evidence>
<dbReference type="AlphaFoldDB" id="A0A7S0MKL6"/>
<accession>A0A7S0MKL6</accession>
<name>A0A7S0MKL6_9CRYP</name>
<evidence type="ECO:0000256" key="2">
    <source>
        <dbReference type="ARBA" id="ARBA00022676"/>
    </source>
</evidence>
<evidence type="ECO:0000256" key="5">
    <source>
        <dbReference type="ARBA" id="ARBA00047597"/>
    </source>
</evidence>
<keyword evidence="2 6" id="KW-0328">Glycosyltransferase</keyword>
<comment type="catalytic activity">
    <reaction evidence="5 6">
        <text>L-arginyl-[protein] + NAD(+) = N(omega)-(ADP-D-ribosyl)-L-arginyl-[protein] + nicotinamide + H(+)</text>
        <dbReference type="Rhea" id="RHEA:19149"/>
        <dbReference type="Rhea" id="RHEA-COMP:10532"/>
        <dbReference type="Rhea" id="RHEA-COMP:15087"/>
        <dbReference type="ChEBI" id="CHEBI:15378"/>
        <dbReference type="ChEBI" id="CHEBI:17154"/>
        <dbReference type="ChEBI" id="CHEBI:29965"/>
        <dbReference type="ChEBI" id="CHEBI:57540"/>
        <dbReference type="ChEBI" id="CHEBI:142554"/>
        <dbReference type="EC" id="2.4.2.31"/>
    </reaction>
</comment>
<dbReference type="Gene3D" id="3.90.176.10">
    <property type="entry name" value="Toxin ADP-ribosyltransferase, Chain A, domain 1"/>
    <property type="match status" value="1"/>
</dbReference>
<evidence type="ECO:0000313" key="7">
    <source>
        <dbReference type="EMBL" id="CAD8643492.1"/>
    </source>
</evidence>
<dbReference type="EC" id="2.4.2.31" evidence="6"/>
<evidence type="ECO:0000256" key="3">
    <source>
        <dbReference type="ARBA" id="ARBA00022679"/>
    </source>
</evidence>
<keyword evidence="4" id="KW-0548">Nucleotidyltransferase</keyword>
<keyword evidence="6" id="KW-0521">NADP</keyword>
<sequence>MSDRGKREKSVFAIVMYTFDLSLIAPAAPKENNFYFRLNQMLRERDAEKMKRCAAYMHYLLYGLEALQPFACRPDAHLWRGVSREGREMVLKNYIRGRTVHWSGFSSASPSREVAAGFAGPGGVLLRLDLLHDGSRARDIRALSAIPSEQEVLLLPNFALFVTNVLQPLDGLDTIELVEMSGEHSHFF</sequence>
<dbReference type="GO" id="GO:0016779">
    <property type="term" value="F:nucleotidyltransferase activity"/>
    <property type="evidence" value="ECO:0007669"/>
    <property type="project" value="UniProtKB-KW"/>
</dbReference>
<reference evidence="7" key="1">
    <citation type="submission" date="2021-01" db="EMBL/GenBank/DDBJ databases">
        <authorList>
            <person name="Corre E."/>
            <person name="Pelletier E."/>
            <person name="Niang G."/>
            <person name="Scheremetjew M."/>
            <person name="Finn R."/>
            <person name="Kale V."/>
            <person name="Holt S."/>
            <person name="Cochrane G."/>
            <person name="Meng A."/>
            <person name="Brown T."/>
            <person name="Cohen L."/>
        </authorList>
    </citation>
    <scope>NUCLEOTIDE SEQUENCE</scope>
    <source>
        <strain evidence="7">CCAP979/52</strain>
    </source>
</reference>
<evidence type="ECO:0000256" key="1">
    <source>
        <dbReference type="ARBA" id="ARBA00009558"/>
    </source>
</evidence>
<protein>
    <recommendedName>
        <fullName evidence="6">NAD(P)(+)--arginine ADP-ribosyltransferase</fullName>
        <ecNumber evidence="6">2.4.2.31</ecNumber>
    </recommendedName>
    <alternativeName>
        <fullName evidence="6">Mono(ADP-ribosyl)transferase</fullName>
    </alternativeName>
</protein>
<dbReference type="SUPFAM" id="SSF56399">
    <property type="entry name" value="ADP-ribosylation"/>
    <property type="match status" value="1"/>
</dbReference>
<dbReference type="InterPro" id="IPR000768">
    <property type="entry name" value="ART"/>
</dbReference>